<keyword evidence="3" id="KW-0285">Flavoprotein</keyword>
<dbReference type="RefSeq" id="WP_046368271.1">
    <property type="nucleotide sequence ID" value="NZ_BBWV01000001.1"/>
</dbReference>
<feature type="domain" description="FAD/NAD(P)-binding" evidence="10">
    <location>
        <begin position="3"/>
        <end position="325"/>
    </location>
</feature>
<dbReference type="InterPro" id="IPR054585">
    <property type="entry name" value="NDH2-like_C"/>
</dbReference>
<comment type="catalytic activity">
    <reaction evidence="8">
        <text>a quinone + NADH + H(+) = a quinol + NAD(+)</text>
        <dbReference type="Rhea" id="RHEA:46160"/>
        <dbReference type="ChEBI" id="CHEBI:15378"/>
        <dbReference type="ChEBI" id="CHEBI:24646"/>
        <dbReference type="ChEBI" id="CHEBI:57540"/>
        <dbReference type="ChEBI" id="CHEBI:57945"/>
        <dbReference type="ChEBI" id="CHEBI:132124"/>
        <dbReference type="EC" id="1.6.5.9"/>
    </reaction>
</comment>
<sequence>MKHVVIIGGGFAGVNLAEALGKSRQFEVTLVDRNNYNFFPPLLYQVATGFLDVSNISYPFRKLFRQYTNVNFRLGEFHEVIPAEKKVILSTGTLTYDYLVFSTGAASNFFGMQNVQHHSLPMKTINDAIELRNHFLQHLEAATLTTDPAERDKLLTIVVAGGGPTGVELAGMMAELRKEVVPKDYPELSGKGYPSHIILVDGSGKVLSPMSVASQQYTHDKLVEMGVELILGVTVKDFVNETVILSNGQNIPTKSLIWAAGVTAVLPKGIAPEVAGRAKRMQVDAFNVINGQTDIYAIGDTCIQTSDPAFPQGHPQLAQVAIQQGKLLAKNLAAREKGQPQQPFIYTDKGSLAIIGRNKAVADLNHPTFHLKGFIAWFIWIFVHLAGLINYRNRLKTLFNWMLAYFRRDQSLRMIIRPKGEDGKLE</sequence>
<evidence type="ECO:0000256" key="8">
    <source>
        <dbReference type="ARBA" id="ARBA00047599"/>
    </source>
</evidence>
<gene>
    <name evidence="12" type="ORF">FPE01S_01_16310</name>
</gene>
<accession>A0A0E9MYY6</accession>
<evidence type="ECO:0000313" key="12">
    <source>
        <dbReference type="EMBL" id="GAO42616.1"/>
    </source>
</evidence>
<protein>
    <recommendedName>
        <fullName evidence="2">NADH:ubiquinone reductase (non-electrogenic)</fullName>
        <ecNumber evidence="2">1.6.5.9</ecNumber>
    </recommendedName>
</protein>
<comment type="caution">
    <text evidence="12">The sequence shown here is derived from an EMBL/GenBank/DDBJ whole genome shotgun (WGS) entry which is preliminary data.</text>
</comment>
<reference evidence="12 13" key="1">
    <citation type="submission" date="2015-04" db="EMBL/GenBank/DDBJ databases">
        <title>Whole genome shotgun sequence of Flavihumibacter petaseus NBRC 106054.</title>
        <authorList>
            <person name="Miyazawa S."/>
            <person name="Hosoyama A."/>
            <person name="Hashimoto M."/>
            <person name="Noguchi M."/>
            <person name="Tsuchikane K."/>
            <person name="Ohji S."/>
            <person name="Yamazoe A."/>
            <person name="Ichikawa N."/>
            <person name="Kimura A."/>
            <person name="Fujita N."/>
        </authorList>
    </citation>
    <scope>NUCLEOTIDE SEQUENCE [LARGE SCALE GENOMIC DNA]</scope>
    <source>
        <strain evidence="12 13">NBRC 106054</strain>
    </source>
</reference>
<evidence type="ECO:0000256" key="1">
    <source>
        <dbReference type="ARBA" id="ARBA00005272"/>
    </source>
</evidence>
<comment type="similarity">
    <text evidence="1">Belongs to the NADH dehydrogenase family.</text>
</comment>
<evidence type="ECO:0000256" key="4">
    <source>
        <dbReference type="ARBA" id="ARBA00022827"/>
    </source>
</evidence>
<keyword evidence="9" id="KW-0812">Transmembrane</keyword>
<dbReference type="GO" id="GO:0050136">
    <property type="term" value="F:NADH dehydrogenase (quinone) (non-electrogenic) activity"/>
    <property type="evidence" value="ECO:0007669"/>
    <property type="project" value="UniProtKB-EC"/>
</dbReference>
<dbReference type="Proteomes" id="UP000033121">
    <property type="component" value="Unassembled WGS sequence"/>
</dbReference>
<proteinExistence type="inferred from homology"/>
<evidence type="ECO:0000256" key="5">
    <source>
        <dbReference type="ARBA" id="ARBA00022946"/>
    </source>
</evidence>
<keyword evidence="4" id="KW-0274">FAD</keyword>
<evidence type="ECO:0000256" key="9">
    <source>
        <dbReference type="SAM" id="Phobius"/>
    </source>
</evidence>
<keyword evidence="6" id="KW-0560">Oxidoreductase</keyword>
<dbReference type="EC" id="1.6.5.9" evidence="2"/>
<dbReference type="AlphaFoldDB" id="A0A0E9MYY6"/>
<dbReference type="PRINTS" id="PR00368">
    <property type="entry name" value="FADPNR"/>
</dbReference>
<dbReference type="EMBL" id="BBWV01000001">
    <property type="protein sequence ID" value="GAO42616.1"/>
    <property type="molecule type" value="Genomic_DNA"/>
</dbReference>
<feature type="transmembrane region" description="Helical" evidence="9">
    <location>
        <begin position="374"/>
        <end position="391"/>
    </location>
</feature>
<keyword evidence="13" id="KW-1185">Reference proteome</keyword>
<dbReference type="InterPro" id="IPR023753">
    <property type="entry name" value="FAD/NAD-binding_dom"/>
</dbReference>
<keyword evidence="9" id="KW-1133">Transmembrane helix</keyword>
<evidence type="ECO:0000256" key="3">
    <source>
        <dbReference type="ARBA" id="ARBA00022630"/>
    </source>
</evidence>
<keyword evidence="7" id="KW-0520">NAD</keyword>
<evidence type="ECO:0000259" key="11">
    <source>
        <dbReference type="Pfam" id="PF22366"/>
    </source>
</evidence>
<dbReference type="Gene3D" id="3.50.50.100">
    <property type="match status" value="1"/>
</dbReference>
<dbReference type="SUPFAM" id="SSF51905">
    <property type="entry name" value="FAD/NAD(P)-binding domain"/>
    <property type="match status" value="2"/>
</dbReference>
<dbReference type="OrthoDB" id="9781621at2"/>
<dbReference type="InterPro" id="IPR045024">
    <property type="entry name" value="NDH-2"/>
</dbReference>
<evidence type="ECO:0000313" key="13">
    <source>
        <dbReference type="Proteomes" id="UP000033121"/>
    </source>
</evidence>
<dbReference type="STRING" id="1220578.FPE01S_01_16310"/>
<feature type="domain" description="External alternative NADH-ubiquinone oxidoreductase-like C-terminal" evidence="11">
    <location>
        <begin position="349"/>
        <end position="405"/>
    </location>
</feature>
<evidence type="ECO:0000256" key="2">
    <source>
        <dbReference type="ARBA" id="ARBA00012637"/>
    </source>
</evidence>
<evidence type="ECO:0000259" key="10">
    <source>
        <dbReference type="Pfam" id="PF07992"/>
    </source>
</evidence>
<dbReference type="PRINTS" id="PR00411">
    <property type="entry name" value="PNDRDTASEI"/>
</dbReference>
<dbReference type="Pfam" id="PF07992">
    <property type="entry name" value="Pyr_redox_2"/>
    <property type="match status" value="1"/>
</dbReference>
<evidence type="ECO:0000256" key="7">
    <source>
        <dbReference type="ARBA" id="ARBA00023027"/>
    </source>
</evidence>
<keyword evidence="9" id="KW-0472">Membrane</keyword>
<dbReference type="PANTHER" id="PTHR43706:SF47">
    <property type="entry name" value="EXTERNAL NADH-UBIQUINONE OXIDOREDUCTASE 1, MITOCHONDRIAL-RELATED"/>
    <property type="match status" value="1"/>
</dbReference>
<dbReference type="Pfam" id="PF22366">
    <property type="entry name" value="NDH2_C"/>
    <property type="match status" value="1"/>
</dbReference>
<organism evidence="12 13">
    <name type="scientific">Flavihumibacter petaseus NBRC 106054</name>
    <dbReference type="NCBI Taxonomy" id="1220578"/>
    <lineage>
        <taxon>Bacteria</taxon>
        <taxon>Pseudomonadati</taxon>
        <taxon>Bacteroidota</taxon>
        <taxon>Chitinophagia</taxon>
        <taxon>Chitinophagales</taxon>
        <taxon>Chitinophagaceae</taxon>
        <taxon>Flavihumibacter</taxon>
    </lineage>
</organism>
<name>A0A0E9MYY6_9BACT</name>
<keyword evidence="5" id="KW-0809">Transit peptide</keyword>
<evidence type="ECO:0000256" key="6">
    <source>
        <dbReference type="ARBA" id="ARBA00023002"/>
    </source>
</evidence>
<dbReference type="PANTHER" id="PTHR43706">
    <property type="entry name" value="NADH DEHYDROGENASE"/>
    <property type="match status" value="1"/>
</dbReference>
<dbReference type="InterPro" id="IPR036188">
    <property type="entry name" value="FAD/NAD-bd_sf"/>
</dbReference>